<keyword evidence="4" id="KW-1185">Reference proteome</keyword>
<dbReference type="PANTHER" id="PTHR47676:SF1">
    <property type="entry name" value="SMR DOMAIN-CONTAINING PROTEIN"/>
    <property type="match status" value="1"/>
</dbReference>
<dbReference type="InterPro" id="IPR036063">
    <property type="entry name" value="Smr_dom_sf"/>
</dbReference>
<dbReference type="Pfam" id="PF08590">
    <property type="entry name" value="DUF1771"/>
    <property type="match status" value="1"/>
</dbReference>
<evidence type="ECO:0000259" key="2">
    <source>
        <dbReference type="PROSITE" id="PS50828"/>
    </source>
</evidence>
<name>A0A3S3NA87_9MAGN</name>
<dbReference type="PANTHER" id="PTHR47676">
    <property type="entry name" value="OS01G0225100 PROTEIN"/>
    <property type="match status" value="1"/>
</dbReference>
<feature type="domain" description="Smr" evidence="2">
    <location>
        <begin position="420"/>
        <end position="494"/>
    </location>
</feature>
<reference evidence="3 4" key="1">
    <citation type="journal article" date="2019" name="Nat. Plants">
        <title>Stout camphor tree genome fills gaps in understanding of flowering plant genome evolution.</title>
        <authorList>
            <person name="Chaw S.M."/>
            <person name="Liu Y.C."/>
            <person name="Wu Y.W."/>
            <person name="Wang H.Y."/>
            <person name="Lin C.I."/>
            <person name="Wu C.S."/>
            <person name="Ke H.M."/>
            <person name="Chang L.Y."/>
            <person name="Hsu C.Y."/>
            <person name="Yang H.T."/>
            <person name="Sudianto E."/>
            <person name="Hsu M.H."/>
            <person name="Wu K.P."/>
            <person name="Wang L.N."/>
            <person name="Leebens-Mack J.H."/>
            <person name="Tsai I.J."/>
        </authorList>
    </citation>
    <scope>NUCLEOTIDE SEQUENCE [LARGE SCALE GENOMIC DNA]</scope>
    <source>
        <strain evidence="4">cv. Chaw 1501</strain>
        <tissue evidence="3">Young leaves</tissue>
    </source>
</reference>
<feature type="region of interest" description="Disordered" evidence="1">
    <location>
        <begin position="1"/>
        <end position="48"/>
    </location>
</feature>
<dbReference type="InterPro" id="IPR002625">
    <property type="entry name" value="Smr_dom"/>
</dbReference>
<dbReference type="OrthoDB" id="3231855at2759"/>
<dbReference type="PROSITE" id="PS50828">
    <property type="entry name" value="SMR"/>
    <property type="match status" value="1"/>
</dbReference>
<proteinExistence type="predicted"/>
<dbReference type="STRING" id="337451.A0A3S3NA87"/>
<feature type="compositionally biased region" description="Basic residues" evidence="1">
    <location>
        <begin position="8"/>
        <end position="19"/>
    </location>
</feature>
<sequence length="509" mass="56904">MKPPHNNASKKNRRRRKKKDPASASASPQQDKEEGGEDTDKDEENERKRSFNCLVEAFSSASLDEVVSAYEAAEGDANKAAVILSAELMGVGEVGDGVKQEGEKSVKGGRRKKAVTASTGMVSSVLGKGYVWTGSRRHGFIESREVGEDQVGREEAEEFLFSMLGVECELDFGVIRDVFCQCGYDVEKALDTLLELSASSNDRFTDNVYGSSSKNSSCDTSFFLKGYSNVLANDITRKCQASEDSTLLSEKELHKVESARYDHRDDTKAMFNCDEHLLSRSGVTKSYLPQKVLESLFSIPESSKHEHSSMDWKRVVKKMESFGQDFQFLSDSIPKPKQDNGHAKEDDYQVLRTAARQHWDTTKSFYQRAAAAYSRGERGHAAYLSEQGRFYHRKAREADEKASREIFEARNKDIKNAVTIDLHGQQVKQAIRLLKLHLIVFSHIPSIQFLTVITGCGSHCVAKGTIKQSVIGLVKNEGIEWSEKNRGAIVIRLDGRKEFSFLQSESDSE</sequence>
<evidence type="ECO:0000313" key="3">
    <source>
        <dbReference type="EMBL" id="RWR88211.1"/>
    </source>
</evidence>
<dbReference type="InterPro" id="IPR055319">
    <property type="entry name" value="At5g58720-like"/>
</dbReference>
<gene>
    <name evidence="3" type="ORF">CKAN_01720400</name>
</gene>
<accession>A0A3S3NA87</accession>
<dbReference type="SMART" id="SM00463">
    <property type="entry name" value="SMR"/>
    <property type="match status" value="1"/>
</dbReference>
<feature type="compositionally biased region" description="Acidic residues" evidence="1">
    <location>
        <begin position="34"/>
        <end position="43"/>
    </location>
</feature>
<dbReference type="InterPro" id="IPR056254">
    <property type="entry name" value="At5g58720/SDE5-like_UBA-like"/>
</dbReference>
<dbReference type="SMART" id="SM01162">
    <property type="entry name" value="DUF1771"/>
    <property type="match status" value="1"/>
</dbReference>
<dbReference type="Pfam" id="PF24767">
    <property type="entry name" value="UBA_At5g58720"/>
    <property type="match status" value="1"/>
</dbReference>
<dbReference type="EMBL" id="QPKB01000007">
    <property type="protein sequence ID" value="RWR88211.1"/>
    <property type="molecule type" value="Genomic_DNA"/>
</dbReference>
<dbReference type="Proteomes" id="UP000283530">
    <property type="component" value="Unassembled WGS sequence"/>
</dbReference>
<dbReference type="InterPro" id="IPR013899">
    <property type="entry name" value="DUF1771"/>
</dbReference>
<dbReference type="AlphaFoldDB" id="A0A3S3NA87"/>
<evidence type="ECO:0000256" key="1">
    <source>
        <dbReference type="SAM" id="MobiDB-lite"/>
    </source>
</evidence>
<evidence type="ECO:0000313" key="4">
    <source>
        <dbReference type="Proteomes" id="UP000283530"/>
    </source>
</evidence>
<comment type="caution">
    <text evidence="3">The sequence shown here is derived from an EMBL/GenBank/DDBJ whole genome shotgun (WGS) entry which is preliminary data.</text>
</comment>
<dbReference type="SUPFAM" id="SSF160443">
    <property type="entry name" value="SMR domain-like"/>
    <property type="match status" value="1"/>
</dbReference>
<protein>
    <submittedName>
        <fullName evidence="3">SMR domain-containing protein isoform X1</fullName>
    </submittedName>
</protein>
<organism evidence="3 4">
    <name type="scientific">Cinnamomum micranthum f. kanehirae</name>
    <dbReference type="NCBI Taxonomy" id="337451"/>
    <lineage>
        <taxon>Eukaryota</taxon>
        <taxon>Viridiplantae</taxon>
        <taxon>Streptophyta</taxon>
        <taxon>Embryophyta</taxon>
        <taxon>Tracheophyta</taxon>
        <taxon>Spermatophyta</taxon>
        <taxon>Magnoliopsida</taxon>
        <taxon>Magnoliidae</taxon>
        <taxon>Laurales</taxon>
        <taxon>Lauraceae</taxon>
        <taxon>Cinnamomum</taxon>
    </lineage>
</organism>
<dbReference type="Gene3D" id="3.30.1370.110">
    <property type="match status" value="1"/>
</dbReference>